<sequence>LSKTKLIIPCSLKTLLEGVSRAVIKHKPEDITEFIALYFQELIAFRKENPNLDITEVVEKFDFEHGKPQKREVCTDTEEDQLLEDLDTEYSSKITQYPSTVSSIAENKSPTGLVGASSPEGPELAYVPADPAQLAAHVLGNSDSVYSVRDVATSVQTLREDSQTSEHSFAPVEGAVEDAASAAEAYIEAVRSQSAVQNWSSIAGELGPSDSQADVSTNDVNQVSSIPLQEEPSPLLPPSLLSKQQLQAVRSCSTTEAVSATEGTSLCCDDEMIMDAQVP</sequence>
<feature type="non-terminal residue" evidence="2">
    <location>
        <position position="1"/>
    </location>
</feature>
<dbReference type="InterPro" id="IPR038848">
    <property type="entry name" value="CABYR"/>
</dbReference>
<dbReference type="Pfam" id="PF02197">
    <property type="entry name" value="RIIa"/>
    <property type="match status" value="1"/>
</dbReference>
<dbReference type="AlphaFoldDB" id="A0A7L0KAY7"/>
<dbReference type="PANTHER" id="PTHR15494:SF0">
    <property type="entry name" value="CALCIUM-BINDING TYROSINE PHOSPHORYLATION-REGULATED PROTEIN"/>
    <property type="match status" value="1"/>
</dbReference>
<evidence type="ECO:0000313" key="3">
    <source>
        <dbReference type="Proteomes" id="UP000537522"/>
    </source>
</evidence>
<dbReference type="EMBL" id="VXAL01015302">
    <property type="protein sequence ID" value="NXK53831.1"/>
    <property type="molecule type" value="Genomic_DNA"/>
</dbReference>
<dbReference type="SUPFAM" id="SSF47391">
    <property type="entry name" value="Dimerization-anchoring domain of cAMP-dependent PK regulatory subunit"/>
    <property type="match status" value="1"/>
</dbReference>
<feature type="domain" description="RIIa" evidence="1">
    <location>
        <begin position="10"/>
        <end position="47"/>
    </location>
</feature>
<accession>A0A7L0KAY7</accession>
<dbReference type="Gene3D" id="1.20.890.10">
    <property type="entry name" value="cAMP-dependent protein kinase regulatory subunit, dimerization-anchoring domain"/>
    <property type="match status" value="1"/>
</dbReference>
<organism evidence="2 3">
    <name type="scientific">Chauna torquata</name>
    <name type="common">Southern screamer</name>
    <dbReference type="NCBI Taxonomy" id="30388"/>
    <lineage>
        <taxon>Eukaryota</taxon>
        <taxon>Metazoa</taxon>
        <taxon>Chordata</taxon>
        <taxon>Craniata</taxon>
        <taxon>Vertebrata</taxon>
        <taxon>Euteleostomi</taxon>
        <taxon>Archelosauria</taxon>
        <taxon>Archosauria</taxon>
        <taxon>Dinosauria</taxon>
        <taxon>Saurischia</taxon>
        <taxon>Theropoda</taxon>
        <taxon>Coelurosauria</taxon>
        <taxon>Aves</taxon>
        <taxon>Neognathae</taxon>
        <taxon>Galloanserae</taxon>
        <taxon>Anseriformes</taxon>
        <taxon>Anhimidae</taxon>
        <taxon>Chauna</taxon>
    </lineage>
</organism>
<feature type="non-terminal residue" evidence="2">
    <location>
        <position position="279"/>
    </location>
</feature>
<protein>
    <submittedName>
        <fullName evidence="2">CABYR protein</fullName>
    </submittedName>
</protein>
<evidence type="ECO:0000313" key="2">
    <source>
        <dbReference type="EMBL" id="NXK53831.1"/>
    </source>
</evidence>
<dbReference type="InterPro" id="IPR003117">
    <property type="entry name" value="cAMP_dep_PK_reg_su_I/II_a/b"/>
</dbReference>
<gene>
    <name evidence="2" type="primary">Cabyr</name>
    <name evidence="2" type="ORF">CHATOR_R01828</name>
</gene>
<dbReference type="GO" id="GO:0035686">
    <property type="term" value="C:sperm fibrous sheath"/>
    <property type="evidence" value="ECO:0007669"/>
    <property type="project" value="TreeGrafter"/>
</dbReference>
<dbReference type="PANTHER" id="PTHR15494">
    <property type="entry name" value="CALCIUM-BINDING TYROSINE PHOSPHORYLATION-REGULATED PROTEIN"/>
    <property type="match status" value="1"/>
</dbReference>
<name>A0A7L0KAY7_CHATO</name>
<dbReference type="GO" id="GO:0048240">
    <property type="term" value="P:sperm capacitation"/>
    <property type="evidence" value="ECO:0007669"/>
    <property type="project" value="InterPro"/>
</dbReference>
<proteinExistence type="predicted"/>
<keyword evidence="3" id="KW-1185">Reference proteome</keyword>
<reference evidence="2 3" key="1">
    <citation type="submission" date="2019-09" db="EMBL/GenBank/DDBJ databases">
        <title>Bird 10,000 Genomes (B10K) Project - Family phase.</title>
        <authorList>
            <person name="Zhang G."/>
        </authorList>
    </citation>
    <scope>NUCLEOTIDE SEQUENCE [LARGE SCALE GENOMIC DNA]</scope>
    <source>
        <strain evidence="2">B10K-DU-011-36</strain>
        <tissue evidence="2">Muscle</tissue>
    </source>
</reference>
<dbReference type="GO" id="GO:0005509">
    <property type="term" value="F:calcium ion binding"/>
    <property type="evidence" value="ECO:0007669"/>
    <property type="project" value="InterPro"/>
</dbReference>
<dbReference type="GO" id="GO:0005737">
    <property type="term" value="C:cytoplasm"/>
    <property type="evidence" value="ECO:0007669"/>
    <property type="project" value="TreeGrafter"/>
</dbReference>
<dbReference type="InterPro" id="IPR047579">
    <property type="entry name" value="DD_CABYR_SP17"/>
</dbReference>
<dbReference type="Proteomes" id="UP000537522">
    <property type="component" value="Unassembled WGS sequence"/>
</dbReference>
<comment type="caution">
    <text evidence="2">The sequence shown here is derived from an EMBL/GenBank/DDBJ whole genome shotgun (WGS) entry which is preliminary data.</text>
</comment>
<evidence type="ECO:0000259" key="1">
    <source>
        <dbReference type="SMART" id="SM00394"/>
    </source>
</evidence>
<dbReference type="CDD" id="cd12100">
    <property type="entry name" value="DD_CABYR_SP17"/>
    <property type="match status" value="1"/>
</dbReference>
<dbReference type="SMART" id="SM00394">
    <property type="entry name" value="RIIa"/>
    <property type="match status" value="1"/>
</dbReference>